<dbReference type="GO" id="GO:0043093">
    <property type="term" value="P:FtsZ-dependent cytokinesis"/>
    <property type="evidence" value="ECO:0007669"/>
    <property type="project" value="TreeGrafter"/>
</dbReference>
<reference evidence="7 8" key="1">
    <citation type="submission" date="2020-02" db="EMBL/GenBank/DDBJ databases">
        <title>Comparative genomics of sulfur disproportionating microorganisms.</title>
        <authorList>
            <person name="Ward L.M."/>
            <person name="Bertran E."/>
            <person name="Johnston D.T."/>
        </authorList>
    </citation>
    <scope>NUCLEOTIDE SEQUENCE [LARGE SCALE GENOMIC DNA]</scope>
    <source>
        <strain evidence="7 8">DSM 3696</strain>
    </source>
</reference>
<dbReference type="PANTHER" id="PTHR37485">
    <property type="entry name" value="CELL DIVISION PROTEIN FTSB"/>
    <property type="match status" value="1"/>
</dbReference>
<keyword evidence="4" id="KW-1133">Transmembrane helix</keyword>
<keyword evidence="3" id="KW-0812">Transmembrane</keyword>
<comment type="caution">
    <text evidence="7">The sequence shown here is derived from an EMBL/GenBank/DDBJ whole genome shotgun (WGS) entry which is preliminary data.</text>
</comment>
<evidence type="ECO:0000256" key="5">
    <source>
        <dbReference type="ARBA" id="ARBA00023136"/>
    </source>
</evidence>
<keyword evidence="1" id="KW-1003">Cell membrane</keyword>
<organism evidence="7 8">
    <name type="scientific">Desulfolutivibrio sulfodismutans</name>
    <dbReference type="NCBI Taxonomy" id="63561"/>
    <lineage>
        <taxon>Bacteria</taxon>
        <taxon>Pseudomonadati</taxon>
        <taxon>Thermodesulfobacteriota</taxon>
        <taxon>Desulfovibrionia</taxon>
        <taxon>Desulfovibrionales</taxon>
        <taxon>Desulfovibrionaceae</taxon>
        <taxon>Desulfolutivibrio</taxon>
    </lineage>
</organism>
<dbReference type="AlphaFoldDB" id="A0A7K3NIG2"/>
<evidence type="ECO:0000256" key="6">
    <source>
        <dbReference type="ARBA" id="ARBA00023306"/>
    </source>
</evidence>
<evidence type="ECO:0000256" key="1">
    <source>
        <dbReference type="ARBA" id="ARBA00022475"/>
    </source>
</evidence>
<keyword evidence="2" id="KW-0132">Cell division</keyword>
<dbReference type="RefSeq" id="WP_163300942.1">
    <property type="nucleotide sequence ID" value="NZ_JAAGRQ010000011.1"/>
</dbReference>
<gene>
    <name evidence="7" type="ORF">G3N56_03910</name>
</gene>
<keyword evidence="6" id="KW-0131">Cell cycle</keyword>
<dbReference type="EMBL" id="JAAGRQ010000011">
    <property type="protein sequence ID" value="NDY55887.1"/>
    <property type="molecule type" value="Genomic_DNA"/>
</dbReference>
<protein>
    <submittedName>
        <fullName evidence="7">Septum formation initiator family protein</fullName>
    </submittedName>
</protein>
<evidence type="ECO:0000256" key="2">
    <source>
        <dbReference type="ARBA" id="ARBA00022618"/>
    </source>
</evidence>
<dbReference type="GO" id="GO:0030428">
    <property type="term" value="C:cell septum"/>
    <property type="evidence" value="ECO:0007669"/>
    <property type="project" value="TreeGrafter"/>
</dbReference>
<dbReference type="Pfam" id="PF04977">
    <property type="entry name" value="DivIC"/>
    <property type="match status" value="1"/>
</dbReference>
<keyword evidence="5" id="KW-0472">Membrane</keyword>
<evidence type="ECO:0000313" key="7">
    <source>
        <dbReference type="EMBL" id="NDY55887.1"/>
    </source>
</evidence>
<evidence type="ECO:0000256" key="4">
    <source>
        <dbReference type="ARBA" id="ARBA00022989"/>
    </source>
</evidence>
<sequence>MLWRRILLSALVVFNLFLLYNLVWSENGIFAYLDLKSHHALLVKKLETVEEKSLDLSQEIRWLKSDRTFTEKMARSRMNYLKDNEILYQFPKDAAGNTEGPSPNDRKN</sequence>
<evidence type="ECO:0000256" key="3">
    <source>
        <dbReference type="ARBA" id="ARBA00022692"/>
    </source>
</evidence>
<proteinExistence type="predicted"/>
<evidence type="ECO:0000313" key="8">
    <source>
        <dbReference type="Proteomes" id="UP000469724"/>
    </source>
</evidence>
<dbReference type="InterPro" id="IPR007060">
    <property type="entry name" value="FtsL/DivIC"/>
</dbReference>
<dbReference type="InterPro" id="IPR023081">
    <property type="entry name" value="Cell_div_FtsB"/>
</dbReference>
<dbReference type="PANTHER" id="PTHR37485:SF1">
    <property type="entry name" value="CELL DIVISION PROTEIN FTSB"/>
    <property type="match status" value="1"/>
</dbReference>
<dbReference type="Proteomes" id="UP000469724">
    <property type="component" value="Unassembled WGS sequence"/>
</dbReference>
<name>A0A7K3NIG2_9BACT</name>
<keyword evidence="8" id="KW-1185">Reference proteome</keyword>
<accession>A0A7K3NIG2</accession>